<feature type="domain" description="MaoC-like" evidence="2">
    <location>
        <begin position="9"/>
        <end position="93"/>
    </location>
</feature>
<dbReference type="EMBL" id="CP114413">
    <property type="protein sequence ID" value="WAZ22747.1"/>
    <property type="molecule type" value="Genomic_DNA"/>
</dbReference>
<evidence type="ECO:0000256" key="1">
    <source>
        <dbReference type="ARBA" id="ARBA00005254"/>
    </source>
</evidence>
<organism evidence="3 4">
    <name type="scientific">Streptomyces cinnabarinus</name>
    <dbReference type="NCBI Taxonomy" id="67287"/>
    <lineage>
        <taxon>Bacteria</taxon>
        <taxon>Bacillati</taxon>
        <taxon>Actinomycetota</taxon>
        <taxon>Actinomycetes</taxon>
        <taxon>Kitasatosporales</taxon>
        <taxon>Streptomycetaceae</taxon>
        <taxon>Streptomyces</taxon>
    </lineage>
</organism>
<reference evidence="3" key="1">
    <citation type="submission" date="2022-12" db="EMBL/GenBank/DDBJ databases">
        <authorList>
            <person name="Ruckert C."/>
            <person name="Busche T."/>
            <person name="Kalinowski J."/>
            <person name="Wittmann C."/>
        </authorList>
    </citation>
    <scope>NUCLEOTIDE SEQUENCE</scope>
    <source>
        <strain evidence="3">DSM 40467</strain>
    </source>
</reference>
<dbReference type="Gene3D" id="3.10.129.10">
    <property type="entry name" value="Hotdog Thioesterase"/>
    <property type="match status" value="1"/>
</dbReference>
<keyword evidence="4" id="KW-1185">Reference proteome</keyword>
<proteinExistence type="inferred from homology"/>
<name>A0ABY7KHX6_9ACTN</name>
<dbReference type="InterPro" id="IPR002539">
    <property type="entry name" value="MaoC-like_dom"/>
</dbReference>
<evidence type="ECO:0000313" key="4">
    <source>
        <dbReference type="Proteomes" id="UP001164439"/>
    </source>
</evidence>
<accession>A0ABY7KHX6</accession>
<evidence type="ECO:0000259" key="2">
    <source>
        <dbReference type="Pfam" id="PF01575"/>
    </source>
</evidence>
<dbReference type="RefSeq" id="WP_269660345.1">
    <property type="nucleotide sequence ID" value="NZ_CP114413.1"/>
</dbReference>
<protein>
    <submittedName>
        <fullName evidence="3">MaoC family dehydratase</fullName>
    </submittedName>
</protein>
<gene>
    <name evidence="3" type="ORF">STRCI_004038</name>
</gene>
<dbReference type="SUPFAM" id="SSF54637">
    <property type="entry name" value="Thioesterase/thiol ester dehydrase-isomerase"/>
    <property type="match status" value="1"/>
</dbReference>
<dbReference type="InterPro" id="IPR029069">
    <property type="entry name" value="HotDog_dom_sf"/>
</dbReference>
<evidence type="ECO:0000313" key="3">
    <source>
        <dbReference type="EMBL" id="WAZ22747.1"/>
    </source>
</evidence>
<dbReference type="CDD" id="cd03455">
    <property type="entry name" value="SAV4209"/>
    <property type="match status" value="1"/>
</dbReference>
<sequence>MRPGDELAPLTIPVTRTLIVAGAVASRDYQDVHHDPELAREKGSPDIFMNILTTNGLVGRYLTDRLGPTAVLRKLSIRLGAPNYPGDTLVLTGRIEALDGDAVTVRIVGSNGLGAHVTGTATVTLGGGR</sequence>
<dbReference type="Proteomes" id="UP001164439">
    <property type="component" value="Chromosome"/>
</dbReference>
<dbReference type="Pfam" id="PF01575">
    <property type="entry name" value="MaoC_dehydratas"/>
    <property type="match status" value="1"/>
</dbReference>
<comment type="similarity">
    <text evidence="1">Belongs to the enoyl-CoA hydratase/isomerase family.</text>
</comment>